<dbReference type="InterPro" id="IPR020449">
    <property type="entry name" value="Tscrpt_reg_AraC-type_HTH"/>
</dbReference>
<accession>E4MPA8</accession>
<dbReference type="GO" id="GO:0003700">
    <property type="term" value="F:DNA-binding transcription factor activity"/>
    <property type="evidence" value="ECO:0007669"/>
    <property type="project" value="InterPro"/>
</dbReference>
<dbReference type="EMBL" id="AEOH01000005">
    <property type="protein sequence ID" value="EFS98459.1"/>
    <property type="molecule type" value="Genomic_DNA"/>
</dbReference>
<dbReference type="InterPro" id="IPR009057">
    <property type="entry name" value="Homeodomain-like_sf"/>
</dbReference>
<dbReference type="SUPFAM" id="SSF46689">
    <property type="entry name" value="Homeodomain-like"/>
    <property type="match status" value="1"/>
</dbReference>
<dbReference type="InterPro" id="IPR003313">
    <property type="entry name" value="AraC-bd"/>
</dbReference>
<keyword evidence="3" id="KW-0804">Transcription</keyword>
<name>E4MPA8_CAPOC</name>
<dbReference type="HOGENOM" id="CLU_000445_88_2_10"/>
<dbReference type="Proteomes" id="UP000005391">
    <property type="component" value="Unassembled WGS sequence"/>
</dbReference>
<dbReference type="PRINTS" id="PR00032">
    <property type="entry name" value="HTHARAC"/>
</dbReference>
<protein>
    <submittedName>
        <fullName evidence="5">Transcriptional regulator, AraC family</fullName>
    </submittedName>
</protein>
<evidence type="ECO:0000256" key="1">
    <source>
        <dbReference type="ARBA" id="ARBA00023015"/>
    </source>
</evidence>
<sequence>MPLKHYHIEDVLDRDKAPQLFVGIFEQTPDPQGIEWAHRHTFYSVVWFTGGKGFNVIDFSAYELLPNRIFTMNPHQVHNWEYSQNAQGFFILIAPALATELSLHFSAPYTDLNRDDLPFVHILFQKLQQQSDLKKQTIALQYLVSLLENEATAMPILSPLVQQYKALLTEELGTHRSVQSYAEYLRTTPEILNKECKTHTGLSAKQLQLNTQLTEAKRLLLYTTLTINEIAYRLGFEDSSYFTRIFREKTSLTPSAFQEKYLSNL</sequence>
<gene>
    <name evidence="5" type="primary">yijO</name>
    <name evidence="5" type="ORF">HMPREF1977_0218</name>
</gene>
<dbReference type="InterPro" id="IPR018060">
    <property type="entry name" value="HTH_AraC"/>
</dbReference>
<keyword evidence="2" id="KW-0238">DNA-binding</keyword>
<evidence type="ECO:0000313" key="6">
    <source>
        <dbReference type="Proteomes" id="UP000005391"/>
    </source>
</evidence>
<dbReference type="SUPFAM" id="SSF51215">
    <property type="entry name" value="Regulatory protein AraC"/>
    <property type="match status" value="1"/>
</dbReference>
<dbReference type="PANTHER" id="PTHR43280:SF32">
    <property type="entry name" value="TRANSCRIPTIONAL REGULATORY PROTEIN"/>
    <property type="match status" value="1"/>
</dbReference>
<dbReference type="Pfam" id="PF02311">
    <property type="entry name" value="AraC_binding"/>
    <property type="match status" value="1"/>
</dbReference>
<dbReference type="PANTHER" id="PTHR43280">
    <property type="entry name" value="ARAC-FAMILY TRANSCRIPTIONAL REGULATOR"/>
    <property type="match status" value="1"/>
</dbReference>
<keyword evidence="1" id="KW-0805">Transcription regulation</keyword>
<dbReference type="SMART" id="SM00342">
    <property type="entry name" value="HTH_ARAC"/>
    <property type="match status" value="1"/>
</dbReference>
<feature type="domain" description="HTH araC/xylS-type" evidence="4">
    <location>
        <begin position="162"/>
        <end position="260"/>
    </location>
</feature>
<reference evidence="5 6" key="1">
    <citation type="submission" date="2010-10" db="EMBL/GenBank/DDBJ databases">
        <authorList>
            <person name="Muzny D."/>
            <person name="Qin X."/>
            <person name="Deng J."/>
            <person name="Jiang H."/>
            <person name="Liu Y."/>
            <person name="Qu J."/>
            <person name="Song X.-Z."/>
            <person name="Zhang L."/>
            <person name="Thornton R."/>
            <person name="Coyle M."/>
            <person name="Francisco L."/>
            <person name="Jackson L."/>
            <person name="Javaid M."/>
            <person name="Korchina V."/>
            <person name="Kovar C."/>
            <person name="Mata R."/>
            <person name="Mathew T."/>
            <person name="Ngo R."/>
            <person name="Nguyen L."/>
            <person name="Nguyen N."/>
            <person name="Okwuonu G."/>
            <person name="Ongeri F."/>
            <person name="Pham C."/>
            <person name="Simmons D."/>
            <person name="Wilczek-Boney K."/>
            <person name="Hale W."/>
            <person name="Jakkamsetti A."/>
            <person name="Pham P."/>
            <person name="Ruth R."/>
            <person name="San Lucas F."/>
            <person name="Warren J."/>
            <person name="Zhang J."/>
            <person name="Zhao Z."/>
            <person name="Zhou C."/>
            <person name="Zhu D."/>
            <person name="Lee S."/>
            <person name="Bess C."/>
            <person name="Blankenburg K."/>
            <person name="Forbes L."/>
            <person name="Fu Q."/>
            <person name="Gubbala S."/>
            <person name="Hirani K."/>
            <person name="Jayaseelan J.C."/>
            <person name="Lara F."/>
            <person name="Munidasa M."/>
            <person name="Palculict T."/>
            <person name="Patil S."/>
            <person name="Pu L.-L."/>
            <person name="Saada N."/>
            <person name="Tang L."/>
            <person name="Weissenberger G."/>
            <person name="Zhu Y."/>
            <person name="Hemphill L."/>
            <person name="Shang Y."/>
            <person name="Youmans B."/>
            <person name="Ayvaz T."/>
            <person name="Ross M."/>
            <person name="Santibanez J."/>
            <person name="Aqrawi P."/>
            <person name="Gross S."/>
            <person name="Joshi V."/>
            <person name="Fowler G."/>
            <person name="Nazareth L."/>
            <person name="Reid J."/>
            <person name="Worley K."/>
            <person name="Petrosino J."/>
            <person name="Highlander S."/>
            <person name="Gibbs R."/>
        </authorList>
    </citation>
    <scope>NUCLEOTIDE SEQUENCE [LARGE SCALE GENOMIC DNA]</scope>
    <source>
        <strain evidence="5 6">F0287</strain>
    </source>
</reference>
<dbReference type="PROSITE" id="PS01124">
    <property type="entry name" value="HTH_ARAC_FAMILY_2"/>
    <property type="match status" value="1"/>
</dbReference>
<dbReference type="GO" id="GO:0043565">
    <property type="term" value="F:sequence-specific DNA binding"/>
    <property type="evidence" value="ECO:0007669"/>
    <property type="project" value="InterPro"/>
</dbReference>
<organism evidence="5 6">
    <name type="scientific">Capnocytophaga ochracea F0287</name>
    <dbReference type="NCBI Taxonomy" id="873517"/>
    <lineage>
        <taxon>Bacteria</taxon>
        <taxon>Pseudomonadati</taxon>
        <taxon>Bacteroidota</taxon>
        <taxon>Flavobacteriia</taxon>
        <taxon>Flavobacteriales</taxon>
        <taxon>Flavobacteriaceae</taxon>
        <taxon>Capnocytophaga</taxon>
    </lineage>
</organism>
<dbReference type="PROSITE" id="PS00041">
    <property type="entry name" value="HTH_ARAC_FAMILY_1"/>
    <property type="match status" value="1"/>
</dbReference>
<proteinExistence type="predicted"/>
<dbReference type="InterPro" id="IPR018062">
    <property type="entry name" value="HTH_AraC-typ_CS"/>
</dbReference>
<evidence type="ECO:0000256" key="3">
    <source>
        <dbReference type="ARBA" id="ARBA00023163"/>
    </source>
</evidence>
<dbReference type="RefSeq" id="WP_002671266.1">
    <property type="nucleotide sequence ID" value="NZ_GL573160.1"/>
</dbReference>
<evidence type="ECO:0000313" key="5">
    <source>
        <dbReference type="EMBL" id="EFS98459.1"/>
    </source>
</evidence>
<comment type="caution">
    <text evidence="5">The sequence shown here is derived from an EMBL/GenBank/DDBJ whole genome shotgun (WGS) entry which is preliminary data.</text>
</comment>
<dbReference type="eggNOG" id="COG2207">
    <property type="taxonomic scope" value="Bacteria"/>
</dbReference>
<dbReference type="Gene3D" id="1.10.10.60">
    <property type="entry name" value="Homeodomain-like"/>
    <property type="match status" value="1"/>
</dbReference>
<evidence type="ECO:0000259" key="4">
    <source>
        <dbReference type="PROSITE" id="PS01124"/>
    </source>
</evidence>
<evidence type="ECO:0000256" key="2">
    <source>
        <dbReference type="ARBA" id="ARBA00023125"/>
    </source>
</evidence>
<dbReference type="InterPro" id="IPR037923">
    <property type="entry name" value="HTH-like"/>
</dbReference>
<dbReference type="Pfam" id="PF12833">
    <property type="entry name" value="HTH_18"/>
    <property type="match status" value="1"/>
</dbReference>
<dbReference type="AlphaFoldDB" id="E4MPA8"/>